<organism evidence="1 2">
    <name type="scientific">Janibacter terrae</name>
    <dbReference type="NCBI Taxonomy" id="103817"/>
    <lineage>
        <taxon>Bacteria</taxon>
        <taxon>Bacillati</taxon>
        <taxon>Actinomycetota</taxon>
        <taxon>Actinomycetes</taxon>
        <taxon>Micrococcales</taxon>
        <taxon>Intrasporangiaceae</taxon>
        <taxon>Janibacter</taxon>
    </lineage>
</organism>
<dbReference type="RefSeq" id="WP_338538314.1">
    <property type="nucleotide sequence ID" value="NZ_CP104874.1"/>
</dbReference>
<dbReference type="Proteomes" id="UP001381003">
    <property type="component" value="Chromosome"/>
</dbReference>
<dbReference type="EMBL" id="CP104874">
    <property type="protein sequence ID" value="WWF05284.1"/>
    <property type="molecule type" value="Genomic_DNA"/>
</dbReference>
<name>A0ABZ2FG09_9MICO</name>
<evidence type="ECO:0000313" key="1">
    <source>
        <dbReference type="EMBL" id="WWF05284.1"/>
    </source>
</evidence>
<dbReference type="InterPro" id="IPR023393">
    <property type="entry name" value="START-like_dom_sf"/>
</dbReference>
<proteinExistence type="predicted"/>
<reference evidence="1 2" key="1">
    <citation type="submission" date="2022-09" db="EMBL/GenBank/DDBJ databases">
        <title>Complete genome sequence of Janibacter terrae strain COS04-44, PCL-degrading bacteria isolated from oil spilled coast.</title>
        <authorList>
            <person name="Park H."/>
            <person name="Kim J.Y."/>
            <person name="An S.H."/>
            <person name="Lee C.M."/>
            <person name="Weon H.-Y."/>
        </authorList>
    </citation>
    <scope>NUCLEOTIDE SEQUENCE [LARGE SCALE GENOMIC DNA]</scope>
    <source>
        <strain evidence="1 2">COS04-44</strain>
    </source>
</reference>
<dbReference type="SUPFAM" id="SSF55961">
    <property type="entry name" value="Bet v1-like"/>
    <property type="match status" value="1"/>
</dbReference>
<gene>
    <name evidence="1" type="ORF">N5P18_16780</name>
</gene>
<protein>
    <submittedName>
        <fullName evidence="1">SRPBCC family protein</fullName>
    </submittedName>
</protein>
<dbReference type="Gene3D" id="3.30.530.20">
    <property type="match status" value="1"/>
</dbReference>
<dbReference type="Pfam" id="PF10604">
    <property type="entry name" value="Polyketide_cyc2"/>
    <property type="match status" value="1"/>
</dbReference>
<evidence type="ECO:0000313" key="2">
    <source>
        <dbReference type="Proteomes" id="UP001381003"/>
    </source>
</evidence>
<sequence>MKITRTIEVPGTAPSTVYAYLSDFTTSEEWDPGTVTTTLVEGDGGIGSRYHNRSVFRGRETELTYVTVDLQPDRLVVMRGENSTVVARDTMSISPTADGSGSVLVYEADFTFKGLARLATPFLRGSLEGLGDDAEEALARILPRLQ</sequence>
<keyword evidence="2" id="KW-1185">Reference proteome</keyword>
<accession>A0ABZ2FG09</accession>
<dbReference type="InterPro" id="IPR019587">
    <property type="entry name" value="Polyketide_cyclase/dehydratase"/>
</dbReference>